<feature type="region of interest" description="Disordered" evidence="1">
    <location>
        <begin position="379"/>
        <end position="428"/>
    </location>
</feature>
<sequence length="501" mass="58112">MIKKELRTIDLIKSALLANLVKINRLILPCASLSLHLKFCSLFMLRSMEDRRTCLIVSNIGKSKHLGSKYRHRKDSLLRKSKQKFSSCAKISKGGTSIIPGLASEKAGLDHSELSKSKQKPSLREDAYNTIETRESTGKLLRRDRNRTENRKKRKSRVKSKSKSRKRLHNDYTQISSELHDYRSTSMTSGKKYKRGEKHQGSSKYSNMESTTSIRVKHRYIGKDHLMNSHRSHSEDSGGKNKYEKARIKPNASDISKGSKLSRHNNDKRRKSNSRERSKRKKSESENQLIYTFRENNEEVDHEALNTIQHTSKGSNLQKIKEPPVIDKFSTITRNDKIFEKTLMTINNSKKSFYNTGKCIENISPSDLNILKGYKDKPHLNTLEHSGSKTRTNYHRQSSKENSARAGTERRDCGRNKSKRPHINPEDIGLEENTKGYLAYMELFKKYNKLKRLFKKKARNERMLQEKVSYLTDKNQAYSRKAKKLQDMLRKCECAREAEFS</sequence>
<feature type="compositionally biased region" description="Basic and acidic residues" evidence="1">
    <location>
        <begin position="109"/>
        <end position="149"/>
    </location>
</feature>
<evidence type="ECO:0000313" key="2">
    <source>
        <dbReference type="EMBL" id="CAI2382894.1"/>
    </source>
</evidence>
<dbReference type="EMBL" id="CAMPGE010025108">
    <property type="protein sequence ID" value="CAI2382894.1"/>
    <property type="molecule type" value="Genomic_DNA"/>
</dbReference>
<feature type="region of interest" description="Disordered" evidence="1">
    <location>
        <begin position="109"/>
        <end position="213"/>
    </location>
</feature>
<keyword evidence="3" id="KW-1185">Reference proteome</keyword>
<reference evidence="2" key="1">
    <citation type="submission" date="2023-07" db="EMBL/GenBank/DDBJ databases">
        <authorList>
            <consortium name="AG Swart"/>
            <person name="Singh M."/>
            <person name="Singh A."/>
            <person name="Seah K."/>
            <person name="Emmerich C."/>
        </authorList>
    </citation>
    <scope>NUCLEOTIDE SEQUENCE</scope>
    <source>
        <strain evidence="2">DP1</strain>
    </source>
</reference>
<proteinExistence type="predicted"/>
<protein>
    <submittedName>
        <fullName evidence="2">Uncharacterized protein</fullName>
    </submittedName>
</protein>
<feature type="compositionally biased region" description="Polar residues" evidence="1">
    <location>
        <begin position="202"/>
        <end position="213"/>
    </location>
</feature>
<evidence type="ECO:0000313" key="3">
    <source>
        <dbReference type="Proteomes" id="UP001295684"/>
    </source>
</evidence>
<feature type="compositionally biased region" description="Basic residues" evidence="1">
    <location>
        <begin position="150"/>
        <end position="168"/>
    </location>
</feature>
<feature type="compositionally biased region" description="Basic residues" evidence="1">
    <location>
        <begin position="260"/>
        <end position="282"/>
    </location>
</feature>
<name>A0AAD2D6A3_EUPCR</name>
<evidence type="ECO:0000256" key="1">
    <source>
        <dbReference type="SAM" id="MobiDB-lite"/>
    </source>
</evidence>
<feature type="compositionally biased region" description="Basic and acidic residues" evidence="1">
    <location>
        <begin position="225"/>
        <end position="247"/>
    </location>
</feature>
<accession>A0AAD2D6A3</accession>
<dbReference type="Proteomes" id="UP001295684">
    <property type="component" value="Unassembled WGS sequence"/>
</dbReference>
<feature type="compositionally biased region" description="Basic and acidic residues" evidence="1">
    <location>
        <begin position="398"/>
        <end position="415"/>
    </location>
</feature>
<comment type="caution">
    <text evidence="2">The sequence shown here is derived from an EMBL/GenBank/DDBJ whole genome shotgun (WGS) entry which is preliminary data.</text>
</comment>
<organism evidence="2 3">
    <name type="scientific">Euplotes crassus</name>
    <dbReference type="NCBI Taxonomy" id="5936"/>
    <lineage>
        <taxon>Eukaryota</taxon>
        <taxon>Sar</taxon>
        <taxon>Alveolata</taxon>
        <taxon>Ciliophora</taxon>
        <taxon>Intramacronucleata</taxon>
        <taxon>Spirotrichea</taxon>
        <taxon>Hypotrichia</taxon>
        <taxon>Euplotida</taxon>
        <taxon>Euplotidae</taxon>
        <taxon>Moneuplotes</taxon>
    </lineage>
</organism>
<dbReference type="AlphaFoldDB" id="A0AAD2D6A3"/>
<gene>
    <name evidence="2" type="ORF">ECRASSUSDP1_LOCUS24383</name>
</gene>
<feature type="region of interest" description="Disordered" evidence="1">
    <location>
        <begin position="225"/>
        <end position="288"/>
    </location>
</feature>